<reference evidence="1 2" key="1">
    <citation type="journal article" date="2016" name="Nat. Commun.">
        <title>Thousands of microbial genomes shed light on interconnected biogeochemical processes in an aquifer system.</title>
        <authorList>
            <person name="Anantharaman K."/>
            <person name="Brown C.T."/>
            <person name="Hug L.A."/>
            <person name="Sharon I."/>
            <person name="Castelle C.J."/>
            <person name="Probst A.J."/>
            <person name="Thomas B.C."/>
            <person name="Singh A."/>
            <person name="Wilkins M.J."/>
            <person name="Karaoz U."/>
            <person name="Brodie E.L."/>
            <person name="Williams K.H."/>
            <person name="Hubbard S.S."/>
            <person name="Banfield J.F."/>
        </authorList>
    </citation>
    <scope>NUCLEOTIDE SEQUENCE [LARGE SCALE GENOMIC DNA]</scope>
</reference>
<gene>
    <name evidence="1" type="ORF">A2722_02815</name>
</gene>
<evidence type="ECO:0000313" key="2">
    <source>
        <dbReference type="Proteomes" id="UP000178377"/>
    </source>
</evidence>
<evidence type="ECO:0000313" key="1">
    <source>
        <dbReference type="EMBL" id="OGE89300.1"/>
    </source>
</evidence>
<dbReference type="AlphaFoldDB" id="A0A1F5PHX3"/>
<dbReference type="CDD" id="cd02440">
    <property type="entry name" value="AdoMet_MTases"/>
    <property type="match status" value="1"/>
</dbReference>
<comment type="caution">
    <text evidence="1">The sequence shown here is derived from an EMBL/GenBank/DDBJ whole genome shotgun (WGS) entry which is preliminary data.</text>
</comment>
<sequence length="260" mass="29933">MGHRFDNFFEYQKDLVRATVLPFFREYNIDLNGLRVADIGCGEGGMIAILRETFPQANLTGYDLSPKHIAKASLRNILNARFEVYDILEIPRATFDFILFRDVLEYTQNVPRALGNLSALLAPNGTAFVTFPPYLSAYGGHQHIARGSWIKAIPYVHLLPDPIFYFLIRNRRPEEEGRDSFVEGYLEDLRRIRATRVSISGFETNVSKAGFQTMHKGLYFIRPSIAFRYRLPVIKNRLFGRIPFLRELTTSGAEYLLRKT</sequence>
<accession>A0A1F5PHX3</accession>
<protein>
    <recommendedName>
        <fullName evidence="3">Methyltransferase domain-containing protein</fullName>
    </recommendedName>
</protein>
<dbReference type="STRING" id="1817828.A2722_02815"/>
<dbReference type="EMBL" id="MFEO01000023">
    <property type="protein sequence ID" value="OGE89300.1"/>
    <property type="molecule type" value="Genomic_DNA"/>
</dbReference>
<dbReference type="Gene3D" id="3.40.50.150">
    <property type="entry name" value="Vaccinia Virus protein VP39"/>
    <property type="match status" value="1"/>
</dbReference>
<dbReference type="SUPFAM" id="SSF53335">
    <property type="entry name" value="S-adenosyl-L-methionine-dependent methyltransferases"/>
    <property type="match status" value="1"/>
</dbReference>
<dbReference type="Proteomes" id="UP000178377">
    <property type="component" value="Unassembled WGS sequence"/>
</dbReference>
<proteinExistence type="predicted"/>
<evidence type="ECO:0008006" key="3">
    <source>
        <dbReference type="Google" id="ProtNLM"/>
    </source>
</evidence>
<dbReference type="PANTHER" id="PTHR43861:SF1">
    <property type="entry name" value="TRANS-ACONITATE 2-METHYLTRANSFERASE"/>
    <property type="match status" value="1"/>
</dbReference>
<dbReference type="Pfam" id="PF13489">
    <property type="entry name" value="Methyltransf_23"/>
    <property type="match status" value="1"/>
</dbReference>
<name>A0A1F5PHX3_9BACT</name>
<dbReference type="PANTHER" id="PTHR43861">
    <property type="entry name" value="TRANS-ACONITATE 2-METHYLTRANSFERASE-RELATED"/>
    <property type="match status" value="1"/>
</dbReference>
<dbReference type="InterPro" id="IPR029063">
    <property type="entry name" value="SAM-dependent_MTases_sf"/>
</dbReference>
<organism evidence="1 2">
    <name type="scientific">Candidatus Doudnabacteria bacterium RIFCSPHIGHO2_01_FULL_50_11</name>
    <dbReference type="NCBI Taxonomy" id="1817828"/>
    <lineage>
        <taxon>Bacteria</taxon>
        <taxon>Candidatus Doudnaibacteriota</taxon>
    </lineage>
</organism>